<feature type="signal peptide" evidence="13">
    <location>
        <begin position="1"/>
        <end position="20"/>
    </location>
</feature>
<evidence type="ECO:0000256" key="6">
    <source>
        <dbReference type="ARBA" id="ARBA00023077"/>
    </source>
</evidence>
<dbReference type="InterPro" id="IPR000531">
    <property type="entry name" value="Beta-barrel_TonB"/>
</dbReference>
<evidence type="ECO:0000256" key="10">
    <source>
        <dbReference type="PROSITE-ProRule" id="PRU01360"/>
    </source>
</evidence>
<reference evidence="16 17" key="1">
    <citation type="submission" date="2024-01" db="EMBL/GenBank/DDBJ databases">
        <title>Mesobacterium rodlantinim sp. nov., isolated from shallow sea hydrothermal systems off Kueishantao Island.</title>
        <authorList>
            <person name="Su Z."/>
            <person name="Tang K."/>
        </authorList>
    </citation>
    <scope>NUCLEOTIDE SEQUENCE [LARGE SCALE GENOMIC DNA]</scope>
    <source>
        <strain evidence="16 17">TK19101</strain>
    </source>
</reference>
<dbReference type="PROSITE" id="PS01156">
    <property type="entry name" value="TONB_DEPENDENT_REC_2"/>
    <property type="match status" value="1"/>
</dbReference>
<organism evidence="16 17">
    <name type="scientific">Mesobacterium hydrothermale</name>
    <dbReference type="NCBI Taxonomy" id="3111907"/>
    <lineage>
        <taxon>Bacteria</taxon>
        <taxon>Pseudomonadati</taxon>
        <taxon>Pseudomonadota</taxon>
        <taxon>Alphaproteobacteria</taxon>
        <taxon>Rhodobacterales</taxon>
        <taxon>Roseobacteraceae</taxon>
        <taxon>Mesobacterium</taxon>
    </lineage>
</organism>
<dbReference type="PANTHER" id="PTHR30069:SF29">
    <property type="entry name" value="HEMOGLOBIN AND HEMOGLOBIN-HAPTOGLOBIN-BINDING PROTEIN 1-RELATED"/>
    <property type="match status" value="1"/>
</dbReference>
<evidence type="ECO:0000256" key="2">
    <source>
        <dbReference type="ARBA" id="ARBA00022448"/>
    </source>
</evidence>
<evidence type="ECO:0000256" key="13">
    <source>
        <dbReference type="SAM" id="SignalP"/>
    </source>
</evidence>
<evidence type="ECO:0000256" key="11">
    <source>
        <dbReference type="PROSITE-ProRule" id="PRU10144"/>
    </source>
</evidence>
<gene>
    <name evidence="16" type="ORF">VK792_01680</name>
</gene>
<keyword evidence="6 12" id="KW-0798">TonB box</keyword>
<evidence type="ECO:0000256" key="7">
    <source>
        <dbReference type="ARBA" id="ARBA00023136"/>
    </source>
</evidence>
<dbReference type="Gene3D" id="2.40.170.20">
    <property type="entry name" value="TonB-dependent receptor, beta-barrel domain"/>
    <property type="match status" value="1"/>
</dbReference>
<feature type="short sequence motif" description="TonB C-terminal box" evidence="11">
    <location>
        <begin position="590"/>
        <end position="607"/>
    </location>
</feature>
<evidence type="ECO:0000256" key="3">
    <source>
        <dbReference type="ARBA" id="ARBA00022452"/>
    </source>
</evidence>
<dbReference type="SUPFAM" id="SSF56935">
    <property type="entry name" value="Porins"/>
    <property type="match status" value="1"/>
</dbReference>
<name>A0ABU6HBY4_9RHOB</name>
<evidence type="ECO:0000256" key="4">
    <source>
        <dbReference type="ARBA" id="ARBA00022692"/>
    </source>
</evidence>
<keyword evidence="5 13" id="KW-0732">Signal</keyword>
<keyword evidence="9 10" id="KW-0998">Cell outer membrane</keyword>
<evidence type="ECO:0000256" key="9">
    <source>
        <dbReference type="ARBA" id="ARBA00023237"/>
    </source>
</evidence>
<comment type="caution">
    <text evidence="16">The sequence shown here is derived from an EMBL/GenBank/DDBJ whole genome shotgun (WGS) entry which is preliminary data.</text>
</comment>
<dbReference type="RefSeq" id="WP_326295588.1">
    <property type="nucleotide sequence ID" value="NZ_JAYLLH010000002.1"/>
</dbReference>
<proteinExistence type="inferred from homology"/>
<comment type="subcellular location">
    <subcellularLocation>
        <location evidence="1 10">Cell outer membrane</location>
        <topology evidence="1 10">Multi-pass membrane protein</topology>
    </subcellularLocation>
</comment>
<protein>
    <submittedName>
        <fullName evidence="16">TonB-dependent receptor</fullName>
    </submittedName>
</protein>
<feature type="domain" description="TonB-dependent receptor-like beta-barrel" evidence="14">
    <location>
        <begin position="173"/>
        <end position="581"/>
    </location>
</feature>
<accession>A0ABU6HBY4</accession>
<evidence type="ECO:0000313" key="17">
    <source>
        <dbReference type="Proteomes" id="UP001348149"/>
    </source>
</evidence>
<evidence type="ECO:0000259" key="14">
    <source>
        <dbReference type="Pfam" id="PF00593"/>
    </source>
</evidence>
<evidence type="ECO:0000256" key="5">
    <source>
        <dbReference type="ARBA" id="ARBA00022729"/>
    </source>
</evidence>
<dbReference type="EMBL" id="JAYLLH010000002">
    <property type="protein sequence ID" value="MEC3859982.1"/>
    <property type="molecule type" value="Genomic_DNA"/>
</dbReference>
<evidence type="ECO:0000259" key="15">
    <source>
        <dbReference type="Pfam" id="PF07715"/>
    </source>
</evidence>
<keyword evidence="2 10" id="KW-0813">Transport</keyword>
<dbReference type="Gene3D" id="2.170.130.10">
    <property type="entry name" value="TonB-dependent receptor, plug domain"/>
    <property type="match status" value="1"/>
</dbReference>
<sequence length="607" mass="64290">MTRILGTVSLIALAAAPALAQDAMELDEITIFANQTLTDLNRSGANVDILGEATLRDAGTTQLADTLAALPGLTVASNGGIGGVTILRMRGLSGPYSPVMVNGIDVTDPSGVQTQFDWANLSLGNVTRVEVVKGAQSAVHGSEAVGGIIDVTTNPKRRNDRSVEVFAEGGSYNTRRGGLSVNVGDDRGALSFGLTSTKTDGFSARVGGTEDDGYEGTQLTLGGEYDVTDTLKLGFDGYWMDSTGDYDASAADETGISDATTRALRVYGTLETGAVTHNFSASHYEIDRSLATSAFTGTYKGERDTIDYKAAWTMGATALTFGGDWTREKSDTLAFGSAGGGTAETTGIFAEANFAPSEALDLTVSLRHDDHDAFGGHNSARAALAWRPTANTTVRALVSSGFRAPSLYELYDPWSGNAALEPEKSRNAELSVEHAYRNGANVKATLFYSEIDNLIQYFDPDGWLGPLPGAYAQRPGTTVSQGVELSGAVPVSDRVSLTGAFTYTDSRDASDNPQLRIPRYDLALGVDAEITNKLNGSITLRHAADFPDEFGTPLTDFTVVNAQMNYAFSDSLTGYLRVENLTDADYQTAAGYNTAGRSWFLGVRASF</sequence>
<keyword evidence="7 10" id="KW-0472">Membrane</keyword>
<dbReference type="InterPro" id="IPR010917">
    <property type="entry name" value="TonB_rcpt_CS"/>
</dbReference>
<keyword evidence="3 10" id="KW-1134">Transmembrane beta strand</keyword>
<dbReference type="Pfam" id="PF07715">
    <property type="entry name" value="Plug"/>
    <property type="match status" value="1"/>
</dbReference>
<dbReference type="CDD" id="cd01347">
    <property type="entry name" value="ligand_gated_channel"/>
    <property type="match status" value="1"/>
</dbReference>
<dbReference type="Pfam" id="PF00593">
    <property type="entry name" value="TonB_dep_Rec_b-barrel"/>
    <property type="match status" value="1"/>
</dbReference>
<keyword evidence="17" id="KW-1185">Reference proteome</keyword>
<dbReference type="PROSITE" id="PS52016">
    <property type="entry name" value="TONB_DEPENDENT_REC_3"/>
    <property type="match status" value="1"/>
</dbReference>
<feature type="chain" id="PRO_5046590944" evidence="13">
    <location>
        <begin position="21"/>
        <end position="607"/>
    </location>
</feature>
<evidence type="ECO:0000313" key="16">
    <source>
        <dbReference type="EMBL" id="MEC3859982.1"/>
    </source>
</evidence>
<keyword evidence="4 10" id="KW-0812">Transmembrane</keyword>
<dbReference type="InterPro" id="IPR036942">
    <property type="entry name" value="Beta-barrel_TonB_sf"/>
</dbReference>
<dbReference type="InterPro" id="IPR039426">
    <property type="entry name" value="TonB-dep_rcpt-like"/>
</dbReference>
<evidence type="ECO:0000256" key="8">
    <source>
        <dbReference type="ARBA" id="ARBA00023170"/>
    </source>
</evidence>
<dbReference type="Proteomes" id="UP001348149">
    <property type="component" value="Unassembled WGS sequence"/>
</dbReference>
<dbReference type="InterPro" id="IPR037066">
    <property type="entry name" value="Plug_dom_sf"/>
</dbReference>
<dbReference type="InterPro" id="IPR012910">
    <property type="entry name" value="Plug_dom"/>
</dbReference>
<feature type="domain" description="TonB-dependent receptor plug" evidence="15">
    <location>
        <begin position="42"/>
        <end position="148"/>
    </location>
</feature>
<keyword evidence="8 16" id="KW-0675">Receptor</keyword>
<evidence type="ECO:0000256" key="1">
    <source>
        <dbReference type="ARBA" id="ARBA00004571"/>
    </source>
</evidence>
<comment type="similarity">
    <text evidence="10 12">Belongs to the TonB-dependent receptor family.</text>
</comment>
<dbReference type="PANTHER" id="PTHR30069">
    <property type="entry name" value="TONB-DEPENDENT OUTER MEMBRANE RECEPTOR"/>
    <property type="match status" value="1"/>
</dbReference>
<evidence type="ECO:0000256" key="12">
    <source>
        <dbReference type="RuleBase" id="RU003357"/>
    </source>
</evidence>